<dbReference type="InterPro" id="IPR011682">
    <property type="entry name" value="Glyco_hydro_38_C"/>
</dbReference>
<dbReference type="Pfam" id="PF07748">
    <property type="entry name" value="Glyco_hydro_38C"/>
    <property type="match status" value="1"/>
</dbReference>
<evidence type="ECO:0000256" key="3">
    <source>
        <dbReference type="ARBA" id="ARBA00022801"/>
    </source>
</evidence>
<dbReference type="SMART" id="SM00872">
    <property type="entry name" value="Alpha-mann_mid"/>
    <property type="match status" value="1"/>
</dbReference>
<dbReference type="InterPro" id="IPR011330">
    <property type="entry name" value="Glyco_hydro/deAcase_b/a-brl"/>
</dbReference>
<evidence type="ECO:0000256" key="1">
    <source>
        <dbReference type="ARBA" id="ARBA00009792"/>
    </source>
</evidence>
<name>A0A9D2SCA5_9FIRM</name>
<organism evidence="6 7">
    <name type="scientific">Candidatus Eisenbergiella merdigallinarum</name>
    <dbReference type="NCBI Taxonomy" id="2838552"/>
    <lineage>
        <taxon>Bacteria</taxon>
        <taxon>Bacillati</taxon>
        <taxon>Bacillota</taxon>
        <taxon>Clostridia</taxon>
        <taxon>Lachnospirales</taxon>
        <taxon>Lachnospiraceae</taxon>
        <taxon>Eisenbergiella</taxon>
    </lineage>
</organism>
<dbReference type="Pfam" id="PF09261">
    <property type="entry name" value="Alpha-mann_mid"/>
    <property type="match status" value="1"/>
</dbReference>
<dbReference type="GO" id="GO:0004559">
    <property type="term" value="F:alpha-mannosidase activity"/>
    <property type="evidence" value="ECO:0007669"/>
    <property type="project" value="InterPro"/>
</dbReference>
<dbReference type="GO" id="GO:0046872">
    <property type="term" value="F:metal ion binding"/>
    <property type="evidence" value="ECO:0007669"/>
    <property type="project" value="UniProtKB-KW"/>
</dbReference>
<dbReference type="InterPro" id="IPR028995">
    <property type="entry name" value="Glyco_hydro_57/38_cen_sf"/>
</dbReference>
<keyword evidence="3" id="KW-0378">Hydrolase</keyword>
<dbReference type="InterPro" id="IPR027291">
    <property type="entry name" value="Glyco_hydro_38_N_sf"/>
</dbReference>
<dbReference type="PANTHER" id="PTHR46017:SF1">
    <property type="entry name" value="ALPHA-MANNOSIDASE 2C1"/>
    <property type="match status" value="1"/>
</dbReference>
<dbReference type="GO" id="GO:0006013">
    <property type="term" value="P:mannose metabolic process"/>
    <property type="evidence" value="ECO:0007669"/>
    <property type="project" value="InterPro"/>
</dbReference>
<evidence type="ECO:0000256" key="2">
    <source>
        <dbReference type="ARBA" id="ARBA00022723"/>
    </source>
</evidence>
<dbReference type="SUPFAM" id="SSF74650">
    <property type="entry name" value="Galactose mutarotase-like"/>
    <property type="match status" value="1"/>
</dbReference>
<protein>
    <submittedName>
        <fullName evidence="6">Alpha-mannosidase</fullName>
    </submittedName>
</protein>
<dbReference type="InterPro" id="IPR013780">
    <property type="entry name" value="Glyco_hydro_b"/>
</dbReference>
<dbReference type="PANTHER" id="PTHR46017">
    <property type="entry name" value="ALPHA-MANNOSIDASE 2C1"/>
    <property type="match status" value="1"/>
</dbReference>
<dbReference type="CDD" id="cd10789">
    <property type="entry name" value="GH38N_AMII_ER_cytosolic"/>
    <property type="match status" value="1"/>
</dbReference>
<dbReference type="AlphaFoldDB" id="A0A9D2SCA5"/>
<evidence type="ECO:0000313" key="7">
    <source>
        <dbReference type="Proteomes" id="UP000886883"/>
    </source>
</evidence>
<evidence type="ECO:0000259" key="5">
    <source>
        <dbReference type="SMART" id="SM00872"/>
    </source>
</evidence>
<dbReference type="InterPro" id="IPR037094">
    <property type="entry name" value="Glyco_hydro_38_cen_sf"/>
</dbReference>
<dbReference type="Gene3D" id="2.70.98.30">
    <property type="entry name" value="Golgi alpha-mannosidase II, domain 4"/>
    <property type="match status" value="1"/>
</dbReference>
<dbReference type="Proteomes" id="UP000886883">
    <property type="component" value="Unassembled WGS sequence"/>
</dbReference>
<dbReference type="InterPro" id="IPR011013">
    <property type="entry name" value="Gal_mutarotase_sf_dom"/>
</dbReference>
<dbReference type="Pfam" id="PF01074">
    <property type="entry name" value="Glyco_hydro_38N"/>
    <property type="match status" value="1"/>
</dbReference>
<keyword evidence="4" id="KW-0326">Glycosidase</keyword>
<evidence type="ECO:0000313" key="6">
    <source>
        <dbReference type="EMBL" id="HJB89871.1"/>
    </source>
</evidence>
<gene>
    <name evidence="6" type="ORF">H9763_00190</name>
</gene>
<dbReference type="Gene3D" id="2.60.40.1180">
    <property type="entry name" value="Golgi alpha-mannosidase II"/>
    <property type="match status" value="1"/>
</dbReference>
<dbReference type="InterPro" id="IPR015341">
    <property type="entry name" value="Glyco_hydro_38_cen"/>
</dbReference>
<dbReference type="Gene3D" id="1.20.1270.50">
    <property type="entry name" value="Glycoside hydrolase family 38, central domain"/>
    <property type="match status" value="1"/>
</dbReference>
<dbReference type="SUPFAM" id="SSF88688">
    <property type="entry name" value="Families 57/38 glycoside transferase middle domain"/>
    <property type="match status" value="1"/>
</dbReference>
<feature type="domain" description="Glycoside hydrolase family 38 central" evidence="5">
    <location>
        <begin position="267"/>
        <end position="346"/>
    </location>
</feature>
<comment type="similarity">
    <text evidence="1">Belongs to the glycosyl hydrolase 38 family.</text>
</comment>
<dbReference type="GO" id="GO:0009313">
    <property type="term" value="P:oligosaccharide catabolic process"/>
    <property type="evidence" value="ECO:0007669"/>
    <property type="project" value="TreeGrafter"/>
</dbReference>
<dbReference type="EMBL" id="DWXE01000001">
    <property type="protein sequence ID" value="HJB89871.1"/>
    <property type="molecule type" value="Genomic_DNA"/>
</dbReference>
<sequence length="812" mass="90917">MTQRTLYMIGNSHIDPVWFWDWDEGLQEVKATFASALDRLREYPEAKFTSTSSAFFEWIEAVAPEMFEEIRQRVKEGRWELTGGWFLEPDCILPCGEAFVRQGLYGQRYFREKFGVTCRTGSNVDSFGHNPMLPQILKKSGMDEYVFMRPRLDTPLFVWESADGSRVNAISLPSEYTTWFYGPTKTAVEMADQAAEKAGLSSMACCYGVGNHGGGPTVENIRAILRLREEKPELSMPFGSFREFFDSLTEEEKGGLPVRREFFDGVNTGCYSMDSRLKRANRRTEGRLLAADCMASMASLFSGKPVKAARKDAMKRLWKTLLFNQFHDTLGGTTIKPARDEAIAQMSGAGAEAKKLWVACMQEIMGGLDTRGEGFPLFVFNPAGADYDGPVAAELDWFCQDGLILRDPQGKEIPYQRVHTMAKVRNYNLGGRRGIVFDAHVPALGFAVYRTLIGESGLCSDSRDSGGAKLKAAVMENESLRAAFDETGALCSLYDKKNGYEALSGPVTFPLWADERDCWGGDQGRPFEPRNEKLEPESLELVEQGSLRQVVRAVYRLGGSVLRQDFILYHNTDYVEVLNRLFWDREWQMLKMELPLSAKAESVFREAAFESACTPIAEGQEYSMHRFVDITGADGAGLCAANDGKYAFSVEGNRLCFPIARSAIYAQGNGVNWYNPIEGYDYTDLGKQEFTFLLSPHGAALENSDRYRLARLAQKPLLITTDCRHPGARSLTVWRGVRIEEDNVEAGCIKAAEDGDGLILRLFETQGKKTDGVLWVNGKAYDYEIGAHEILSLLISPGRERAVRVNLLEEDC</sequence>
<dbReference type="SUPFAM" id="SSF88713">
    <property type="entry name" value="Glycoside hydrolase/deacetylase"/>
    <property type="match status" value="1"/>
</dbReference>
<dbReference type="Gene3D" id="3.20.110.10">
    <property type="entry name" value="Glycoside hydrolase 38, N terminal domain"/>
    <property type="match status" value="1"/>
</dbReference>
<accession>A0A9D2SCA5</accession>
<dbReference type="InterPro" id="IPR000602">
    <property type="entry name" value="Glyco_hydro_38_N"/>
</dbReference>
<evidence type="ECO:0000256" key="4">
    <source>
        <dbReference type="ARBA" id="ARBA00023295"/>
    </source>
</evidence>
<keyword evidence="2" id="KW-0479">Metal-binding</keyword>
<comment type="caution">
    <text evidence="6">The sequence shown here is derived from an EMBL/GenBank/DDBJ whole genome shotgun (WGS) entry which is preliminary data.</text>
</comment>
<reference evidence="6" key="1">
    <citation type="journal article" date="2021" name="PeerJ">
        <title>Extensive microbial diversity within the chicken gut microbiome revealed by metagenomics and culture.</title>
        <authorList>
            <person name="Gilroy R."/>
            <person name="Ravi A."/>
            <person name="Getino M."/>
            <person name="Pursley I."/>
            <person name="Horton D.L."/>
            <person name="Alikhan N.F."/>
            <person name="Baker D."/>
            <person name="Gharbi K."/>
            <person name="Hall N."/>
            <person name="Watson M."/>
            <person name="Adriaenssens E.M."/>
            <person name="Foster-Nyarko E."/>
            <person name="Jarju S."/>
            <person name="Secka A."/>
            <person name="Antonio M."/>
            <person name="Oren A."/>
            <person name="Chaudhuri R.R."/>
            <person name="La Ragione R."/>
            <person name="Hildebrand F."/>
            <person name="Pallen M.J."/>
        </authorList>
    </citation>
    <scope>NUCLEOTIDE SEQUENCE</scope>
    <source>
        <strain evidence="6">USAMLcec3-2134</strain>
    </source>
</reference>
<proteinExistence type="inferred from homology"/>
<reference evidence="6" key="2">
    <citation type="submission" date="2021-04" db="EMBL/GenBank/DDBJ databases">
        <authorList>
            <person name="Gilroy R."/>
        </authorList>
    </citation>
    <scope>NUCLEOTIDE SEQUENCE</scope>
    <source>
        <strain evidence="6">USAMLcec3-2134</strain>
    </source>
</reference>
<dbReference type="GO" id="GO:0030246">
    <property type="term" value="F:carbohydrate binding"/>
    <property type="evidence" value="ECO:0007669"/>
    <property type="project" value="InterPro"/>
</dbReference>